<reference evidence="3" key="1">
    <citation type="submission" date="2012-06" db="EMBL/GenBank/DDBJ databases">
        <title>Complete sequence of chromosome of Desulfomonile tiedjei DSM 6799.</title>
        <authorList>
            <consortium name="US DOE Joint Genome Institute (JGI-PGF)"/>
            <person name="Lucas S."/>
            <person name="Copeland A."/>
            <person name="Lapidus A."/>
            <person name="Glavina del Rio T."/>
            <person name="Dalin E."/>
            <person name="Tice H."/>
            <person name="Bruce D."/>
            <person name="Goodwin L."/>
            <person name="Pitluck S."/>
            <person name="Peters L."/>
            <person name="Ovchinnikova G."/>
            <person name="Zeytun A."/>
            <person name="Lu M."/>
            <person name="Kyrpides N."/>
            <person name="Mavromatis K."/>
            <person name="Ivanova N."/>
            <person name="Brettin T."/>
            <person name="Detter J.C."/>
            <person name="Han C."/>
            <person name="Larimer F."/>
            <person name="Land M."/>
            <person name="Hauser L."/>
            <person name="Markowitz V."/>
            <person name="Cheng J.-F."/>
            <person name="Hugenholtz P."/>
            <person name="Woyke T."/>
            <person name="Wu D."/>
            <person name="Spring S."/>
            <person name="Schroeder M."/>
            <person name="Brambilla E."/>
            <person name="Klenk H.-P."/>
            <person name="Eisen J.A."/>
        </authorList>
    </citation>
    <scope>NUCLEOTIDE SEQUENCE</scope>
    <source>
        <strain evidence="3">DSM 6799</strain>
    </source>
</reference>
<keyword evidence="1" id="KW-1133">Transmembrane helix</keyword>
<sequence length="195" mass="21978">MSDYFVHPRYMILRLIPLSPALLCLWIVLGGSIGLSHANDVPLPLDQLNHSWNNNRLELLVGNFLCTVIIEYLVIWAFFGWSGKAGKELVGWVLFVNAITNPVSQMDAVFFANLYGSDNSSAWIAICVMEFVVATVEFSMMASIFRRMHRNKVIDNPVTTKRTILMVLTANVASFLFGFIGLLFLLIEANPYYAH</sequence>
<feature type="transmembrane region" description="Helical" evidence="1">
    <location>
        <begin position="89"/>
        <end position="116"/>
    </location>
</feature>
<evidence type="ECO:0000256" key="1">
    <source>
        <dbReference type="SAM" id="Phobius"/>
    </source>
</evidence>
<feature type="transmembrane region" description="Helical" evidence="1">
    <location>
        <begin position="122"/>
        <end position="145"/>
    </location>
</feature>
<keyword evidence="1" id="KW-0812">Transmembrane</keyword>
<evidence type="ECO:0000313" key="2">
    <source>
        <dbReference type="EMBL" id="AFM27037.1"/>
    </source>
</evidence>
<keyword evidence="1" id="KW-0472">Membrane</keyword>
<gene>
    <name evidence="2" type="ordered locus">Desti_4405</name>
    <name evidence="3" type="ordered locus">Desti_5560</name>
</gene>
<evidence type="ECO:0000313" key="3">
    <source>
        <dbReference type="EMBL" id="AFM28141.1"/>
    </source>
</evidence>
<feature type="transmembrane region" description="Helical" evidence="1">
    <location>
        <begin position="165"/>
        <end position="187"/>
    </location>
</feature>
<dbReference type="EMBL" id="CP003360">
    <property type="protein sequence ID" value="AFM28141.1"/>
    <property type="molecule type" value="Genomic_DNA"/>
</dbReference>
<dbReference type="HOGENOM" id="CLU_1394386_0_0_7"/>
<dbReference type="STRING" id="706587.Desti_4405"/>
<dbReference type="AlphaFoldDB" id="I4CF00"/>
<reference evidence="4" key="2">
    <citation type="submission" date="2012-06" db="EMBL/GenBank/DDBJ databases">
        <title>Complete sequence of chromosome of Desulfomonile tiedjei DSM 6799.</title>
        <authorList>
            <person name="Lucas S."/>
            <person name="Copeland A."/>
            <person name="Lapidus A."/>
            <person name="Glavina del Rio T."/>
            <person name="Dalin E."/>
            <person name="Tice H."/>
            <person name="Bruce D."/>
            <person name="Goodwin L."/>
            <person name="Pitluck S."/>
            <person name="Peters L."/>
            <person name="Ovchinnikova G."/>
            <person name="Zeytun A."/>
            <person name="Lu M."/>
            <person name="Kyrpides N."/>
            <person name="Mavromatis K."/>
            <person name="Ivanova N."/>
            <person name="Brettin T."/>
            <person name="Detter J.C."/>
            <person name="Han C."/>
            <person name="Larimer F."/>
            <person name="Land M."/>
            <person name="Hauser L."/>
            <person name="Markowitz V."/>
            <person name="Cheng J.-F."/>
            <person name="Hugenholtz P."/>
            <person name="Woyke T."/>
            <person name="Wu D."/>
            <person name="Spring S."/>
            <person name="Schroeder M."/>
            <person name="Brambilla E."/>
            <person name="Klenk H.-P."/>
            <person name="Eisen J.A."/>
        </authorList>
    </citation>
    <scope>NUCLEOTIDE SEQUENCE [LARGE SCALE GENOMIC DNA]</scope>
    <source>
        <strain evidence="4">ATCC 49306 / DSM 6799 / DCB-1</strain>
    </source>
</reference>
<dbReference type="Proteomes" id="UP000006055">
    <property type="component" value="Chromosome"/>
</dbReference>
<dbReference type="EMBL" id="CP003360">
    <property type="protein sequence ID" value="AFM27037.1"/>
    <property type="molecule type" value="Genomic_DNA"/>
</dbReference>
<name>I4CF00_DESTA</name>
<keyword evidence="4" id="KW-1185">Reference proteome</keyword>
<organism evidence="3 4">
    <name type="scientific">Desulfomonile tiedjei (strain ATCC 49306 / DSM 6799 / DCB-1)</name>
    <dbReference type="NCBI Taxonomy" id="706587"/>
    <lineage>
        <taxon>Bacteria</taxon>
        <taxon>Pseudomonadati</taxon>
        <taxon>Thermodesulfobacteriota</taxon>
        <taxon>Desulfomonilia</taxon>
        <taxon>Desulfomonilales</taxon>
        <taxon>Desulfomonilaceae</taxon>
        <taxon>Desulfomonile</taxon>
    </lineage>
</organism>
<proteinExistence type="predicted"/>
<protein>
    <submittedName>
        <fullName evidence="3">Uncharacterized protein</fullName>
    </submittedName>
</protein>
<feature type="transmembrane region" description="Helical" evidence="1">
    <location>
        <begin position="62"/>
        <end position="82"/>
    </location>
</feature>
<evidence type="ECO:0000313" key="4">
    <source>
        <dbReference type="Proteomes" id="UP000006055"/>
    </source>
</evidence>
<accession>I4CF00</accession>
<dbReference type="KEGG" id="dti:Desti_5560"/>
<dbReference type="KEGG" id="dti:Desti_4405"/>